<dbReference type="SUPFAM" id="SSF51971">
    <property type="entry name" value="Nucleotide-binding domain"/>
    <property type="match status" value="1"/>
</dbReference>
<organism evidence="9">
    <name type="scientific">Arion vulgaris</name>
    <dbReference type="NCBI Taxonomy" id="1028688"/>
    <lineage>
        <taxon>Eukaryota</taxon>
        <taxon>Metazoa</taxon>
        <taxon>Spiralia</taxon>
        <taxon>Lophotrochozoa</taxon>
        <taxon>Mollusca</taxon>
        <taxon>Gastropoda</taxon>
        <taxon>Heterobranchia</taxon>
        <taxon>Euthyneura</taxon>
        <taxon>Panpulmonata</taxon>
        <taxon>Eupulmonata</taxon>
        <taxon>Stylommatophora</taxon>
        <taxon>Helicina</taxon>
        <taxon>Arionoidea</taxon>
        <taxon>Arionidae</taxon>
        <taxon>Arion</taxon>
    </lineage>
</organism>
<feature type="domain" description="FAD dependent oxidoreductase" evidence="8">
    <location>
        <begin position="4"/>
        <end position="325"/>
    </location>
</feature>
<dbReference type="PIRSF" id="PIRSF000189">
    <property type="entry name" value="D-aa_oxidase"/>
    <property type="match status" value="1"/>
</dbReference>
<dbReference type="Pfam" id="PF01266">
    <property type="entry name" value="DAO"/>
    <property type="match status" value="1"/>
</dbReference>
<evidence type="ECO:0000313" key="10">
    <source>
        <dbReference type="EMBL" id="CEK71486.1"/>
    </source>
</evidence>
<dbReference type="GO" id="GO:0005782">
    <property type="term" value="C:peroxisomal matrix"/>
    <property type="evidence" value="ECO:0007669"/>
    <property type="project" value="UniProtKB-SubCell"/>
</dbReference>
<evidence type="ECO:0000256" key="7">
    <source>
        <dbReference type="PIRSR" id="PIRSR000189-1"/>
    </source>
</evidence>
<accession>A0A0B6ZUS8</accession>
<gene>
    <name evidence="9" type="primary">ORF78563</name>
    <name evidence="10" type="synonym">ORF78565</name>
</gene>
<evidence type="ECO:0000256" key="4">
    <source>
        <dbReference type="ARBA" id="ARBA00022630"/>
    </source>
</evidence>
<evidence type="ECO:0000256" key="3">
    <source>
        <dbReference type="ARBA" id="ARBA00006730"/>
    </source>
</evidence>
<keyword evidence="4" id="KW-0285">Flavoprotein</keyword>
<protein>
    <recommendedName>
        <fullName evidence="8">FAD dependent oxidoreductase domain-containing protein</fullName>
    </recommendedName>
</protein>
<dbReference type="Gene3D" id="3.30.9.10">
    <property type="entry name" value="D-Amino Acid Oxidase, subunit A, domain 2"/>
    <property type="match status" value="1"/>
</dbReference>
<feature type="binding site" evidence="7">
    <location>
        <begin position="308"/>
        <end position="313"/>
    </location>
    <ligand>
        <name>FAD</name>
        <dbReference type="ChEBI" id="CHEBI:57692"/>
    </ligand>
</feature>
<comment type="subcellular location">
    <subcellularLocation>
        <location evidence="2">Peroxisome matrix</location>
    </subcellularLocation>
</comment>
<dbReference type="PANTHER" id="PTHR11530:SF11">
    <property type="entry name" value="D-ASPARTATE OXIDASE"/>
    <property type="match status" value="1"/>
</dbReference>
<feature type="binding site" evidence="7">
    <location>
        <position position="223"/>
    </location>
    <ligand>
        <name>D-dopa</name>
        <dbReference type="ChEBI" id="CHEBI:149689"/>
    </ligand>
</feature>
<keyword evidence="5 7" id="KW-0274">FAD</keyword>
<evidence type="ECO:0000256" key="6">
    <source>
        <dbReference type="ARBA" id="ARBA00023002"/>
    </source>
</evidence>
<evidence type="ECO:0000256" key="1">
    <source>
        <dbReference type="ARBA" id="ARBA00001974"/>
    </source>
</evidence>
<dbReference type="Gene3D" id="3.40.50.720">
    <property type="entry name" value="NAD(P)-binding Rossmann-like Domain"/>
    <property type="match status" value="1"/>
</dbReference>
<feature type="binding site" evidence="7">
    <location>
        <position position="278"/>
    </location>
    <ligand>
        <name>D-dopa</name>
        <dbReference type="ChEBI" id="CHEBI:149689"/>
    </ligand>
</feature>
<feature type="binding site" evidence="7">
    <location>
        <position position="309"/>
    </location>
    <ligand>
        <name>D-dopa</name>
        <dbReference type="ChEBI" id="CHEBI:149689"/>
    </ligand>
</feature>
<dbReference type="GO" id="GO:0071949">
    <property type="term" value="F:FAD binding"/>
    <property type="evidence" value="ECO:0007669"/>
    <property type="project" value="InterPro"/>
</dbReference>
<evidence type="ECO:0000313" key="9">
    <source>
        <dbReference type="EMBL" id="CEK71485.1"/>
    </source>
</evidence>
<feature type="binding site" evidence="7">
    <location>
        <begin position="41"/>
        <end position="42"/>
    </location>
    <ligand>
        <name>FAD</name>
        <dbReference type="ChEBI" id="CHEBI:57692"/>
    </ligand>
</feature>
<dbReference type="InterPro" id="IPR006076">
    <property type="entry name" value="FAD-dep_OxRdtase"/>
</dbReference>
<name>A0A0B6ZUS8_9EUPU</name>
<dbReference type="AlphaFoldDB" id="A0A0B6ZUS8"/>
<keyword evidence="6" id="KW-0560">Oxidoreductase</keyword>
<dbReference type="EMBL" id="HACG01024620">
    <property type="protein sequence ID" value="CEK71485.1"/>
    <property type="molecule type" value="Transcribed_RNA"/>
</dbReference>
<dbReference type="GO" id="GO:0019478">
    <property type="term" value="P:D-amino acid catabolic process"/>
    <property type="evidence" value="ECO:0007669"/>
    <property type="project" value="TreeGrafter"/>
</dbReference>
<evidence type="ECO:0000259" key="8">
    <source>
        <dbReference type="Pfam" id="PF01266"/>
    </source>
</evidence>
<comment type="cofactor">
    <cofactor evidence="1 7">
        <name>FAD</name>
        <dbReference type="ChEBI" id="CHEBI:57692"/>
    </cofactor>
</comment>
<evidence type="ECO:0000256" key="5">
    <source>
        <dbReference type="ARBA" id="ARBA00022827"/>
    </source>
</evidence>
<evidence type="ECO:0000256" key="2">
    <source>
        <dbReference type="ARBA" id="ARBA00004253"/>
    </source>
</evidence>
<feature type="binding site" evidence="7">
    <location>
        <position position="184"/>
    </location>
    <ligand>
        <name>FAD</name>
        <dbReference type="ChEBI" id="CHEBI:57692"/>
    </ligand>
</feature>
<proteinExistence type="inferred from homology"/>
<dbReference type="SUPFAM" id="SSF54373">
    <property type="entry name" value="FAD-linked reductases, C-terminal domain"/>
    <property type="match status" value="1"/>
</dbReference>
<dbReference type="PANTHER" id="PTHR11530">
    <property type="entry name" value="D-AMINO ACID OXIDASE"/>
    <property type="match status" value="1"/>
</dbReference>
<reference evidence="9" key="1">
    <citation type="submission" date="2014-12" db="EMBL/GenBank/DDBJ databases">
        <title>Insight into the proteome of Arion vulgaris.</title>
        <authorList>
            <person name="Aradska J."/>
            <person name="Bulat T."/>
            <person name="Smidak R."/>
            <person name="Sarate P."/>
            <person name="Gangsoo J."/>
            <person name="Sialana F."/>
            <person name="Bilban M."/>
            <person name="Lubec G."/>
        </authorList>
    </citation>
    <scope>NUCLEOTIDE SEQUENCE</scope>
    <source>
        <tissue evidence="9">Skin</tissue>
    </source>
</reference>
<sequence length="337" mass="37326">MVRIGVIGAGAIGLSSAISVQKLVPGAKVTIIADQFGSDTTSSGAGGLFRPYLGHFTGMDEEMVKRWIVDSWTYFNELATSTAAQESGQSLVTGTVFYSTPQDKQYSLLAKLAYDFHQVSPEHLKRLNVNYKYGYTFTTVITQSHKYIVWLMRKFKENGGTTEYRTIADLKDLCGDFDLVINCTGLRAKELLNDSLVYPVRGHLVSIYAPWIKHFYLTEDDIYLIPHDDKLHIGGIREKGNYSLTPDSATREKILRRAEALLPQIKGAKVVGEWVGLRPSRDVIRLESEIISCGTKGKLPVIHNYGHGGHGITLSWGCGLEAAKLAHNLVMTSKAKL</sequence>
<dbReference type="GO" id="GO:0003884">
    <property type="term" value="F:D-amino-acid oxidase activity"/>
    <property type="evidence" value="ECO:0007669"/>
    <property type="project" value="InterPro"/>
</dbReference>
<dbReference type="InterPro" id="IPR023209">
    <property type="entry name" value="DAO"/>
</dbReference>
<comment type="similarity">
    <text evidence="3">Belongs to the DAMOX/DASOX family.</text>
</comment>
<dbReference type="EMBL" id="HACG01024621">
    <property type="protein sequence ID" value="CEK71486.1"/>
    <property type="molecule type" value="Transcribed_RNA"/>
</dbReference>